<evidence type="ECO:0000256" key="11">
    <source>
        <dbReference type="PIRSR" id="PIRSR639901-2"/>
    </source>
</evidence>
<keyword evidence="14" id="KW-0328">Glycosyltransferase</keyword>
<evidence type="ECO:0000256" key="1">
    <source>
        <dbReference type="ARBA" id="ARBA00004388"/>
    </source>
</evidence>
<feature type="site" description="Transition state stabilizer" evidence="11">
    <location>
        <position position="130"/>
    </location>
</feature>
<dbReference type="FunFam" id="3.40.50.2000:FF:000032">
    <property type="entry name" value="3-deoxy-D-manno-octulosonic acid transferase"/>
    <property type="match status" value="1"/>
</dbReference>
<dbReference type="EMBL" id="JABVCQ010000027">
    <property type="protein sequence ID" value="MBB1126838.1"/>
    <property type="molecule type" value="Genomic_DNA"/>
</dbReference>
<protein>
    <recommendedName>
        <fullName evidence="5 12">3-deoxy-D-manno-octulosonic acid transferase</fullName>
        <shortName evidence="12">Kdo transferase</shortName>
        <ecNumber evidence="4 12">2.4.99.12</ecNumber>
    </recommendedName>
    <alternativeName>
        <fullName evidence="8 12">Lipid IV(A) 3-deoxy-D-manno-octulosonic acid transferase</fullName>
    </alternativeName>
</protein>
<reference evidence="14 15" key="1">
    <citation type="journal article" date="2020" name="Arch. Microbiol.">
        <title>The genome sequence of the giant phototrophic gammaproteobacterium Thiospirillum jenense gives insight into its physiological properties and phylogenetic relationships.</title>
        <authorList>
            <person name="Imhoff J.F."/>
            <person name="Meyer T.E."/>
            <person name="Kyndt J.A."/>
        </authorList>
    </citation>
    <scope>NUCLEOTIDE SEQUENCE [LARGE SCALE GENOMIC DNA]</scope>
    <source>
        <strain evidence="14 15">DSM 216</strain>
    </source>
</reference>
<evidence type="ECO:0000313" key="15">
    <source>
        <dbReference type="Proteomes" id="UP000548632"/>
    </source>
</evidence>
<evidence type="ECO:0000256" key="7">
    <source>
        <dbReference type="ARBA" id="ARBA00022968"/>
    </source>
</evidence>
<dbReference type="GO" id="GO:0043842">
    <property type="term" value="F:Kdo transferase activity"/>
    <property type="evidence" value="ECO:0007669"/>
    <property type="project" value="UniProtKB-EC"/>
</dbReference>
<feature type="active site" description="Proton acceptor" evidence="10">
    <location>
        <position position="60"/>
    </location>
</feature>
<evidence type="ECO:0000256" key="9">
    <source>
        <dbReference type="ARBA" id="ARBA00049183"/>
    </source>
</evidence>
<dbReference type="PANTHER" id="PTHR42755:SF1">
    <property type="entry name" value="3-DEOXY-D-MANNO-OCTULOSONIC ACID TRANSFERASE, MITOCHONDRIAL-RELATED"/>
    <property type="match status" value="1"/>
</dbReference>
<dbReference type="GO" id="GO:0005886">
    <property type="term" value="C:plasma membrane"/>
    <property type="evidence" value="ECO:0007669"/>
    <property type="project" value="UniProtKB-SubCell"/>
</dbReference>
<evidence type="ECO:0000256" key="8">
    <source>
        <dbReference type="ARBA" id="ARBA00031445"/>
    </source>
</evidence>
<keyword evidence="7" id="KW-0812">Transmembrane</keyword>
<dbReference type="InterPro" id="IPR007507">
    <property type="entry name" value="Glycos_transf_N"/>
</dbReference>
<evidence type="ECO:0000256" key="12">
    <source>
        <dbReference type="RuleBase" id="RU365103"/>
    </source>
</evidence>
<keyword evidence="15" id="KW-1185">Reference proteome</keyword>
<comment type="catalytic activity">
    <reaction evidence="9 12">
        <text>lipid IVA (E. coli) + CMP-3-deoxy-beta-D-manno-octulosonate = alpha-Kdo-(2-&gt;6)-lipid IVA (E. coli) + CMP + H(+)</text>
        <dbReference type="Rhea" id="RHEA:28066"/>
        <dbReference type="ChEBI" id="CHEBI:15378"/>
        <dbReference type="ChEBI" id="CHEBI:58603"/>
        <dbReference type="ChEBI" id="CHEBI:60364"/>
        <dbReference type="ChEBI" id="CHEBI:60377"/>
        <dbReference type="ChEBI" id="CHEBI:85987"/>
        <dbReference type="EC" id="2.4.99.12"/>
    </reaction>
</comment>
<sequence length="429" mass="46844">MRHLYTAIFYLLLPLVVLRLLWRSRHTPAYRQRITERLGRGLSDHASAADVWLHAVSVGEVQAAQPLIRHLLNHRPPLTLLVTTTTPTGAQRLTELFGQRVQHHYLPFDLPAAQRRFLAQVKPRLVLVMETEIWPNLLHTCAAHRIPVVLVNARLSARSAHGYARLGAFTRTTLQQFDLIAAQTAADAARFVQLGADAAQVAVIGNLKFDQNVPGSLQDRAEALRRVWGTNRPVWVAASTHEGEEAAILAAHQLILRQHPSALLILVPRHPERFERVANLVTRAELTLARRSANQPCTAAEAVYLGDTMGELPALLAAADAAFIGGSWVNVGGHNPLEAAAVGVPVTFGPNMFNFQAVAQLLLAEQAAVQVTTAAALADCLTQWLGDAAQRSAIGERGRRVVVDNRGAAGRLFELLAPYLFNITGCNAR</sequence>
<dbReference type="Proteomes" id="UP000548632">
    <property type="component" value="Unassembled WGS sequence"/>
</dbReference>
<keyword evidence="12" id="KW-0448">Lipopolysaccharide biosynthesis</keyword>
<comment type="subcellular location">
    <subcellularLocation>
        <location evidence="1">Cell inner membrane</location>
        <topology evidence="1">Single-pass membrane protein</topology>
        <orientation evidence="1">Cytoplasmic side</orientation>
    </subcellularLocation>
    <subcellularLocation>
        <location evidence="12">Cell membrane</location>
    </subcellularLocation>
</comment>
<evidence type="ECO:0000256" key="2">
    <source>
        <dbReference type="ARBA" id="ARBA00004713"/>
    </source>
</evidence>
<evidence type="ECO:0000256" key="4">
    <source>
        <dbReference type="ARBA" id="ARBA00012621"/>
    </source>
</evidence>
<proteinExistence type="inferred from homology"/>
<keyword evidence="6 12" id="KW-0808">Transferase</keyword>
<dbReference type="EC" id="2.4.99.12" evidence="4 12"/>
<dbReference type="Gene3D" id="3.40.50.11720">
    <property type="entry name" value="3-Deoxy-D-manno-octulosonic-acid transferase, N-terminal domain"/>
    <property type="match status" value="1"/>
</dbReference>
<evidence type="ECO:0000256" key="5">
    <source>
        <dbReference type="ARBA" id="ARBA00019077"/>
    </source>
</evidence>
<dbReference type="GO" id="GO:0009245">
    <property type="term" value="P:lipid A biosynthetic process"/>
    <property type="evidence" value="ECO:0007669"/>
    <property type="project" value="TreeGrafter"/>
</dbReference>
<dbReference type="UniPathway" id="UPA00958"/>
<dbReference type="InterPro" id="IPR039901">
    <property type="entry name" value="Kdotransferase"/>
</dbReference>
<evidence type="ECO:0000256" key="6">
    <source>
        <dbReference type="ARBA" id="ARBA00022679"/>
    </source>
</evidence>
<keyword evidence="7" id="KW-0735">Signal-anchor</keyword>
<evidence type="ECO:0000256" key="3">
    <source>
        <dbReference type="ARBA" id="ARBA00006380"/>
    </source>
</evidence>
<evidence type="ECO:0000259" key="13">
    <source>
        <dbReference type="Pfam" id="PF04413"/>
    </source>
</evidence>
<dbReference type="InterPro" id="IPR038107">
    <property type="entry name" value="Glycos_transf_N_sf"/>
</dbReference>
<comment type="similarity">
    <text evidence="3">Belongs to the glycosyltransferase group 1 family. Glycosyltransferase 30 subfamily.</text>
</comment>
<comment type="pathway">
    <text evidence="2 12">Bacterial outer membrane biogenesis; LPS core biosynthesis.</text>
</comment>
<dbReference type="PANTHER" id="PTHR42755">
    <property type="entry name" value="3-DEOXY-MANNO-OCTULOSONATE CYTIDYLYLTRANSFERASE"/>
    <property type="match status" value="1"/>
</dbReference>
<gene>
    <name evidence="14" type="primary">waaA</name>
    <name evidence="14" type="ORF">HUK38_11460</name>
</gene>
<dbReference type="FunFam" id="3.40.50.11720:FF:000001">
    <property type="entry name" value="3-deoxy-D-manno-octulosonic acid transferase"/>
    <property type="match status" value="1"/>
</dbReference>
<dbReference type="SUPFAM" id="SSF53756">
    <property type="entry name" value="UDP-Glycosyltransferase/glycogen phosphorylase"/>
    <property type="match status" value="1"/>
</dbReference>
<organism evidence="14 15">
    <name type="scientific">Thiospirillum jenense</name>
    <dbReference type="NCBI Taxonomy" id="1653858"/>
    <lineage>
        <taxon>Bacteria</taxon>
        <taxon>Pseudomonadati</taxon>
        <taxon>Pseudomonadota</taxon>
        <taxon>Gammaproteobacteria</taxon>
        <taxon>Chromatiales</taxon>
        <taxon>Chromatiaceae</taxon>
        <taxon>Thiospirillum</taxon>
    </lineage>
</organism>
<dbReference type="NCBIfam" id="NF004388">
    <property type="entry name" value="PRK05749.1-4"/>
    <property type="match status" value="1"/>
</dbReference>
<evidence type="ECO:0000256" key="10">
    <source>
        <dbReference type="PIRSR" id="PIRSR639901-1"/>
    </source>
</evidence>
<feature type="domain" description="3-deoxy-D-manno-octulosonic-acid transferase N-terminal" evidence="13">
    <location>
        <begin position="32"/>
        <end position="211"/>
    </location>
</feature>
<evidence type="ECO:0000313" key="14">
    <source>
        <dbReference type="EMBL" id="MBB1126838.1"/>
    </source>
</evidence>
<dbReference type="GO" id="GO:0009244">
    <property type="term" value="P:lipopolysaccharide core region biosynthetic process"/>
    <property type="evidence" value="ECO:0007669"/>
    <property type="project" value="UniProtKB-UniRule"/>
</dbReference>
<comment type="function">
    <text evidence="12">Involved in lipopolysaccharide (LPS) biosynthesis. Catalyzes the transfer of 3-deoxy-D-manno-octulosonate (Kdo) residue(s) from CMP-Kdo to lipid IV(A), the tetraacyldisaccharide-1,4'-bisphosphate precursor of lipid A.</text>
</comment>
<comment type="caution">
    <text evidence="14">The sequence shown here is derived from an EMBL/GenBank/DDBJ whole genome shotgun (WGS) entry which is preliminary data.</text>
</comment>
<dbReference type="Gene3D" id="3.40.50.2000">
    <property type="entry name" value="Glycogen Phosphorylase B"/>
    <property type="match status" value="1"/>
</dbReference>
<dbReference type="AlphaFoldDB" id="A0A839HJ04"/>
<name>A0A839HJ04_9GAMM</name>
<dbReference type="Pfam" id="PF04413">
    <property type="entry name" value="Glycos_transf_N"/>
    <property type="match status" value="1"/>
</dbReference>
<feature type="site" description="Transition state stabilizer" evidence="11">
    <location>
        <position position="208"/>
    </location>
</feature>
<accession>A0A839HJ04</accession>
<keyword evidence="12" id="KW-1003">Cell membrane</keyword>
<keyword evidence="12" id="KW-0472">Membrane</keyword>